<organism evidence="10 11">
    <name type="scientific">Rubrivirga litoralis</name>
    <dbReference type="NCBI Taxonomy" id="3075598"/>
    <lineage>
        <taxon>Bacteria</taxon>
        <taxon>Pseudomonadati</taxon>
        <taxon>Rhodothermota</taxon>
        <taxon>Rhodothermia</taxon>
        <taxon>Rhodothermales</taxon>
        <taxon>Rubricoccaceae</taxon>
        <taxon>Rubrivirga</taxon>
    </lineage>
</organism>
<keyword evidence="7 8" id="KW-0456">Lyase</keyword>
<dbReference type="SUPFAM" id="SSF52304">
    <property type="entry name" value="Type II 3-dehydroquinate dehydratase"/>
    <property type="match status" value="1"/>
</dbReference>
<comment type="catalytic activity">
    <reaction evidence="1 8">
        <text>3-dehydroquinate = 3-dehydroshikimate + H2O</text>
        <dbReference type="Rhea" id="RHEA:21096"/>
        <dbReference type="ChEBI" id="CHEBI:15377"/>
        <dbReference type="ChEBI" id="CHEBI:16630"/>
        <dbReference type="ChEBI" id="CHEBI:32364"/>
        <dbReference type="EC" id="4.2.1.10"/>
    </reaction>
</comment>
<comment type="subunit">
    <text evidence="5 8">Homododecamer.</text>
</comment>
<dbReference type="Proteomes" id="UP001267426">
    <property type="component" value="Unassembled WGS sequence"/>
</dbReference>
<feature type="binding site" evidence="8">
    <location>
        <begin position="100"/>
        <end position="101"/>
    </location>
    <ligand>
        <name>substrate</name>
    </ligand>
</feature>
<feature type="binding site" evidence="8">
    <location>
        <position position="86"/>
    </location>
    <ligand>
        <name>substrate</name>
    </ligand>
</feature>
<gene>
    <name evidence="8 10" type="primary">aroQ</name>
    <name evidence="10" type="ORF">RM540_06040</name>
</gene>
<dbReference type="InterPro" id="IPR036441">
    <property type="entry name" value="DHquinase_II_sf"/>
</dbReference>
<keyword evidence="8" id="KW-0057">Aromatic amino acid biosynthesis</keyword>
<dbReference type="EMBL" id="JAVRHT010000010">
    <property type="protein sequence ID" value="MDT0631306.1"/>
    <property type="molecule type" value="Genomic_DNA"/>
</dbReference>
<feature type="active site" description="Proton donor" evidence="8">
    <location>
        <position position="99"/>
    </location>
</feature>
<comment type="similarity">
    <text evidence="4 8">Belongs to the type-II 3-dehydroquinase family.</text>
</comment>
<evidence type="ECO:0000256" key="7">
    <source>
        <dbReference type="ARBA" id="ARBA00023239"/>
    </source>
</evidence>
<comment type="function">
    <text evidence="2 8">Catalyzes a trans-dehydration via an enolate intermediate.</text>
</comment>
<feature type="binding site" evidence="8">
    <location>
        <position position="73"/>
    </location>
    <ligand>
        <name>substrate</name>
    </ligand>
</feature>
<dbReference type="EC" id="4.2.1.10" evidence="6 8"/>
<feature type="transmembrane region" description="Helical" evidence="9">
    <location>
        <begin position="114"/>
        <end position="139"/>
    </location>
</feature>
<evidence type="ECO:0000256" key="6">
    <source>
        <dbReference type="ARBA" id="ARBA00012060"/>
    </source>
</evidence>
<evidence type="ECO:0000256" key="4">
    <source>
        <dbReference type="ARBA" id="ARBA00011037"/>
    </source>
</evidence>
<feature type="site" description="Transition state stabilizer" evidence="8">
    <location>
        <position position="20"/>
    </location>
</feature>
<sequence>MPAPPVLVLNGPNLNRLGLREPDVYGTETLADVEAGLRRRFPDVDLRFEQHSGEGALVDALHASDGWGGVVLNPGGYAHTSVALRDAVASVSVPVIEVHVSNVYARESFRHRSLVAPACAGVIVGFGVAGYSLAVQYLADRAER</sequence>
<keyword evidence="9" id="KW-0812">Transmembrane</keyword>
<accession>A0ABU3BPT5</accession>
<comment type="pathway">
    <text evidence="3 8">Metabolic intermediate biosynthesis; chorismate biosynthesis; chorismate from D-erythrose 4-phosphate and phosphoenolpyruvate: step 3/7.</text>
</comment>
<evidence type="ECO:0000256" key="8">
    <source>
        <dbReference type="HAMAP-Rule" id="MF_00169"/>
    </source>
</evidence>
<dbReference type="NCBIfam" id="NF003806">
    <property type="entry name" value="PRK05395.1-3"/>
    <property type="match status" value="1"/>
</dbReference>
<evidence type="ECO:0000256" key="1">
    <source>
        <dbReference type="ARBA" id="ARBA00001864"/>
    </source>
</evidence>
<comment type="caution">
    <text evidence="10">The sequence shown here is derived from an EMBL/GenBank/DDBJ whole genome shotgun (WGS) entry which is preliminary data.</text>
</comment>
<dbReference type="PANTHER" id="PTHR21272:SF3">
    <property type="entry name" value="CATABOLIC 3-DEHYDROQUINASE"/>
    <property type="match status" value="1"/>
</dbReference>
<dbReference type="InterPro" id="IPR018509">
    <property type="entry name" value="DHquinase_II_CS"/>
</dbReference>
<keyword evidence="9" id="KW-1133">Transmembrane helix</keyword>
<dbReference type="GO" id="GO:0003855">
    <property type="term" value="F:3-dehydroquinate dehydratase activity"/>
    <property type="evidence" value="ECO:0007669"/>
    <property type="project" value="UniProtKB-EC"/>
</dbReference>
<dbReference type="CDD" id="cd00466">
    <property type="entry name" value="DHQase_II"/>
    <property type="match status" value="1"/>
</dbReference>
<keyword evidence="9" id="KW-0472">Membrane</keyword>
<dbReference type="InterPro" id="IPR001874">
    <property type="entry name" value="DHquinase_II"/>
</dbReference>
<reference evidence="10 11" key="1">
    <citation type="submission" date="2023-09" db="EMBL/GenBank/DDBJ databases">
        <authorList>
            <person name="Rey-Velasco X."/>
        </authorList>
    </citation>
    <scope>NUCLEOTIDE SEQUENCE [LARGE SCALE GENOMIC DNA]</scope>
    <source>
        <strain evidence="10 11">F394</strain>
    </source>
</reference>
<dbReference type="PIRSF" id="PIRSF001399">
    <property type="entry name" value="DHquinase_II"/>
    <property type="match status" value="1"/>
</dbReference>
<dbReference type="Pfam" id="PF01220">
    <property type="entry name" value="DHquinase_II"/>
    <property type="match status" value="1"/>
</dbReference>
<dbReference type="PANTHER" id="PTHR21272">
    <property type="entry name" value="CATABOLIC 3-DEHYDROQUINASE"/>
    <property type="match status" value="1"/>
</dbReference>
<dbReference type="NCBIfam" id="NF003805">
    <property type="entry name" value="PRK05395.1-2"/>
    <property type="match status" value="1"/>
</dbReference>
<keyword evidence="11" id="KW-1185">Reference proteome</keyword>
<proteinExistence type="inferred from homology"/>
<evidence type="ECO:0000313" key="11">
    <source>
        <dbReference type="Proteomes" id="UP001267426"/>
    </source>
</evidence>
<name>A0ABU3BPT5_9BACT</name>
<dbReference type="PROSITE" id="PS01029">
    <property type="entry name" value="DEHYDROQUINASE_II"/>
    <property type="match status" value="1"/>
</dbReference>
<evidence type="ECO:0000313" key="10">
    <source>
        <dbReference type="EMBL" id="MDT0631306.1"/>
    </source>
</evidence>
<dbReference type="RefSeq" id="WP_311662649.1">
    <property type="nucleotide sequence ID" value="NZ_JAVRHT010000010.1"/>
</dbReference>
<dbReference type="NCBIfam" id="TIGR01088">
    <property type="entry name" value="aroQ"/>
    <property type="match status" value="1"/>
</dbReference>
<dbReference type="NCBIfam" id="NF003807">
    <property type="entry name" value="PRK05395.1-4"/>
    <property type="match status" value="1"/>
</dbReference>
<feature type="binding site" evidence="8">
    <location>
        <position position="110"/>
    </location>
    <ligand>
        <name>substrate</name>
    </ligand>
</feature>
<evidence type="ECO:0000256" key="3">
    <source>
        <dbReference type="ARBA" id="ARBA00004902"/>
    </source>
</evidence>
<evidence type="ECO:0000256" key="5">
    <source>
        <dbReference type="ARBA" id="ARBA00011193"/>
    </source>
</evidence>
<feature type="binding site" evidence="8">
    <location>
        <position position="79"/>
    </location>
    <ligand>
        <name>substrate</name>
    </ligand>
</feature>
<protein>
    <recommendedName>
        <fullName evidence="6 8">3-dehydroquinate dehydratase</fullName>
        <shortName evidence="8">3-dehydroquinase</shortName>
        <ecNumber evidence="6 8">4.2.1.10</ecNumber>
    </recommendedName>
    <alternativeName>
        <fullName evidence="8">Type II DHQase</fullName>
    </alternativeName>
</protein>
<feature type="active site" description="Proton acceptor" evidence="8">
    <location>
        <position position="25"/>
    </location>
</feature>
<keyword evidence="8" id="KW-0028">Amino-acid biosynthesis</keyword>
<dbReference type="HAMAP" id="MF_00169">
    <property type="entry name" value="AroQ"/>
    <property type="match status" value="1"/>
</dbReference>
<dbReference type="Gene3D" id="3.40.50.9100">
    <property type="entry name" value="Dehydroquinase, class II"/>
    <property type="match status" value="1"/>
</dbReference>
<evidence type="ECO:0000256" key="2">
    <source>
        <dbReference type="ARBA" id="ARBA00003924"/>
    </source>
</evidence>
<evidence type="ECO:0000256" key="9">
    <source>
        <dbReference type="SAM" id="Phobius"/>
    </source>
</evidence>